<keyword evidence="9" id="KW-1185">Reference proteome</keyword>
<evidence type="ECO:0000313" key="8">
    <source>
        <dbReference type="EMBL" id="WKA00756.1"/>
    </source>
</evidence>
<accession>A0ABY9D029</accession>
<organism evidence="8 9">
    <name type="scientific">Vitis vinifera</name>
    <name type="common">Grape</name>
    <dbReference type="NCBI Taxonomy" id="29760"/>
    <lineage>
        <taxon>Eukaryota</taxon>
        <taxon>Viridiplantae</taxon>
        <taxon>Streptophyta</taxon>
        <taxon>Embryophyta</taxon>
        <taxon>Tracheophyta</taxon>
        <taxon>Spermatophyta</taxon>
        <taxon>Magnoliopsida</taxon>
        <taxon>eudicotyledons</taxon>
        <taxon>Gunneridae</taxon>
        <taxon>Pentapetalae</taxon>
        <taxon>rosids</taxon>
        <taxon>Vitales</taxon>
        <taxon>Vitaceae</taxon>
        <taxon>Viteae</taxon>
        <taxon>Vitis</taxon>
    </lineage>
</organism>
<keyword evidence="3" id="KW-0812">Transmembrane</keyword>
<keyword evidence="4 7" id="KW-0479">Metal-binding</keyword>
<keyword evidence="7" id="KW-0503">Monooxygenase</keyword>
<dbReference type="Gene3D" id="1.10.630.10">
    <property type="entry name" value="Cytochrome P450"/>
    <property type="match status" value="1"/>
</dbReference>
<keyword evidence="5" id="KW-0472">Membrane</keyword>
<keyword evidence="6 7" id="KW-0408">Iron</keyword>
<name>A0ABY9D029_VITVI</name>
<dbReference type="SUPFAM" id="SSF48264">
    <property type="entry name" value="Cytochrome P450"/>
    <property type="match status" value="1"/>
</dbReference>
<evidence type="ECO:0008006" key="10">
    <source>
        <dbReference type="Google" id="ProtNLM"/>
    </source>
</evidence>
<dbReference type="Pfam" id="PF00067">
    <property type="entry name" value="p450"/>
    <property type="match status" value="1"/>
</dbReference>
<dbReference type="InterPro" id="IPR017972">
    <property type="entry name" value="Cyt_P450_CS"/>
</dbReference>
<dbReference type="InterPro" id="IPR001128">
    <property type="entry name" value="Cyt_P450"/>
</dbReference>
<dbReference type="InterPro" id="IPR036396">
    <property type="entry name" value="Cyt_P450_sf"/>
</dbReference>
<dbReference type="Proteomes" id="UP001227230">
    <property type="component" value="Chromosome 13"/>
</dbReference>
<dbReference type="PRINTS" id="PR00463">
    <property type="entry name" value="EP450I"/>
</dbReference>
<reference evidence="8 9" key="1">
    <citation type="journal article" date="2023" name="Hortic Res">
        <title>The complete reference genome for grapevine (Vitis vinifera L.) genetics and breeding.</title>
        <authorList>
            <person name="Shi X."/>
            <person name="Cao S."/>
            <person name="Wang X."/>
            <person name="Huang S."/>
            <person name="Wang Y."/>
            <person name="Liu Z."/>
            <person name="Liu W."/>
            <person name="Leng X."/>
            <person name="Peng Y."/>
            <person name="Wang N."/>
            <person name="Wang Y."/>
            <person name="Ma Z."/>
            <person name="Xu X."/>
            <person name="Zhang F."/>
            <person name="Xue H."/>
            <person name="Zhong H."/>
            <person name="Wang Y."/>
            <person name="Zhang K."/>
            <person name="Velt A."/>
            <person name="Avia K."/>
            <person name="Holtgrawe D."/>
            <person name="Grimplet J."/>
            <person name="Matus J.T."/>
            <person name="Ware D."/>
            <person name="Wu X."/>
            <person name="Wang H."/>
            <person name="Liu C."/>
            <person name="Fang Y."/>
            <person name="Rustenholz C."/>
            <person name="Cheng Z."/>
            <person name="Xiao H."/>
            <person name="Zhou Y."/>
        </authorList>
    </citation>
    <scope>NUCLEOTIDE SEQUENCE [LARGE SCALE GENOMIC DNA]</scope>
    <source>
        <strain evidence="9">cv. Pinot noir / PN40024</strain>
        <tissue evidence="8">Leaf</tissue>
    </source>
</reference>
<gene>
    <name evidence="8" type="ORF">VitviT2T_019085</name>
</gene>
<dbReference type="EMBL" id="CP126660">
    <property type="protein sequence ID" value="WKA00756.1"/>
    <property type="molecule type" value="Genomic_DNA"/>
</dbReference>
<keyword evidence="5" id="KW-1133">Transmembrane helix</keyword>
<evidence type="ECO:0000256" key="5">
    <source>
        <dbReference type="ARBA" id="ARBA00022989"/>
    </source>
</evidence>
<comment type="subcellular location">
    <subcellularLocation>
        <location evidence="1">Membrane</location>
        <topology evidence="1">Single-pass membrane protein</topology>
    </subcellularLocation>
</comment>
<dbReference type="PANTHER" id="PTHR24286:SF256">
    <property type="entry name" value="CYTOCHROME P450 FAMILY PROTEIN"/>
    <property type="match status" value="1"/>
</dbReference>
<evidence type="ECO:0000313" key="9">
    <source>
        <dbReference type="Proteomes" id="UP001227230"/>
    </source>
</evidence>
<evidence type="ECO:0000256" key="3">
    <source>
        <dbReference type="ARBA" id="ARBA00022692"/>
    </source>
</evidence>
<evidence type="ECO:0000256" key="4">
    <source>
        <dbReference type="ARBA" id="ARBA00022723"/>
    </source>
</evidence>
<evidence type="ECO:0000256" key="2">
    <source>
        <dbReference type="ARBA" id="ARBA00010617"/>
    </source>
</evidence>
<dbReference type="CDD" id="cd11043">
    <property type="entry name" value="CYP90-like"/>
    <property type="match status" value="1"/>
</dbReference>
<dbReference type="PANTHER" id="PTHR24286">
    <property type="entry name" value="CYTOCHROME P450 26"/>
    <property type="match status" value="1"/>
</dbReference>
<dbReference type="InterPro" id="IPR002401">
    <property type="entry name" value="Cyt_P450_E_grp-I"/>
</dbReference>
<dbReference type="PROSITE" id="PS00086">
    <property type="entry name" value="CYTOCHROME_P450"/>
    <property type="match status" value="1"/>
</dbReference>
<keyword evidence="7" id="KW-0349">Heme</keyword>
<comment type="similarity">
    <text evidence="2 7">Belongs to the cytochrome P450 family.</text>
</comment>
<keyword evidence="7" id="KW-0560">Oxidoreductase</keyword>
<sequence length="496" mass="55628">MEVLLSSLEESSFEWKLPLISTILVTLIALLAGSIKLKFSPPVDKKLPSGSLGFPFIGETISFLRAQRQDKTVEWIESRIAKYGPVFKTSLMGSKVVVLTGQAGNRFLFSGSDNGILSNQPMSVAKILGKHSIFELAGTRHKLVRGAIMNFLKPESIQRSVSRMDSVVQQQLFQELEGKDSVQMVGLMKKITFKVTCSLLFGLPDGKETEELLEDFTTALKGAWTVPWDLPGTVFRKALQARGRICKQLAELVRERKAKIEEGRVDSHEDIISSLITLRQENGQPLSEEEIIDNLISVVIASHDTSTVLLGLLIRHLARDTEVCKKVLEEQKQVAKAKEGKGNGKLTWGEVQMMKYTWRVAQELMRMTPPVLGNFKCAWRDTTFGGFDIPKGWQVFWVAPGTHMDKKVFEEPEKFDPSRFENPSTSVPPYAYLAFGAGPRACPGADFSRVEVLLMIHNLITKYHWAEMIIDEPIVREPMPYPAMGLPVKLYQRSTT</sequence>
<evidence type="ECO:0000256" key="7">
    <source>
        <dbReference type="RuleBase" id="RU000461"/>
    </source>
</evidence>
<evidence type="ECO:0000256" key="6">
    <source>
        <dbReference type="ARBA" id="ARBA00023004"/>
    </source>
</evidence>
<protein>
    <recommendedName>
        <fullName evidence="10">Taxadiene 5-alpha hydroxylase</fullName>
    </recommendedName>
</protein>
<evidence type="ECO:0000256" key="1">
    <source>
        <dbReference type="ARBA" id="ARBA00004167"/>
    </source>
</evidence>
<proteinExistence type="inferred from homology"/>